<dbReference type="EMBL" id="CP109109">
    <property type="protein sequence ID" value="WSB95788.1"/>
    <property type="molecule type" value="Genomic_DNA"/>
</dbReference>
<proteinExistence type="predicted"/>
<name>A0ACD4ZCA3_9ACTN</name>
<sequence>MDLQGIGAIAAAVVAAIAVPAALLAGRWQMRAALRTAEETGRTGIAQAEATYRAALDTVRAEASVTHLQWRRGVRREAYTSFLLASQRVTEAAQRLRNECFDLPTADMDTLRDELRGAARALREAALIVSLEGPDNIADIANRIREGTYNVADALSHEADLHEAWGSLERACQDEEQSARAVVRGLRDALLQLRARVQEDSFRGDHRALADGVPAAITEARNAVRRAFAAIPPGILPRSARTLEDMQFNGLSRVLSTYSDASGDLTAARDDFISAARIELEGAHRNP</sequence>
<dbReference type="Proteomes" id="UP001348369">
    <property type="component" value="Chromosome"/>
</dbReference>
<evidence type="ECO:0000313" key="1">
    <source>
        <dbReference type="EMBL" id="WSB95788.1"/>
    </source>
</evidence>
<evidence type="ECO:0000313" key="2">
    <source>
        <dbReference type="Proteomes" id="UP001348369"/>
    </source>
</evidence>
<gene>
    <name evidence="1" type="ORF">OG835_01270</name>
</gene>
<organism evidence="1 2">
    <name type="scientific">Streptomyces scopuliridis</name>
    <dbReference type="NCBI Taxonomy" id="452529"/>
    <lineage>
        <taxon>Bacteria</taxon>
        <taxon>Bacillati</taxon>
        <taxon>Actinomycetota</taxon>
        <taxon>Actinomycetes</taxon>
        <taxon>Kitasatosporales</taxon>
        <taxon>Streptomycetaceae</taxon>
        <taxon>Streptomyces</taxon>
    </lineage>
</organism>
<accession>A0ACD4ZCA3</accession>
<keyword evidence="2" id="KW-1185">Reference proteome</keyword>
<reference evidence="1" key="1">
    <citation type="submission" date="2022-10" db="EMBL/GenBank/DDBJ databases">
        <title>The complete genomes of actinobacterial strains from the NBC collection.</title>
        <authorList>
            <person name="Joergensen T.S."/>
            <person name="Alvarez Arevalo M."/>
            <person name="Sterndorff E.B."/>
            <person name="Faurdal D."/>
            <person name="Vuksanovic O."/>
            <person name="Mourched A.-S."/>
            <person name="Charusanti P."/>
            <person name="Shaw S."/>
            <person name="Blin K."/>
            <person name="Weber T."/>
        </authorList>
    </citation>
    <scope>NUCLEOTIDE SEQUENCE</scope>
    <source>
        <strain evidence="1">NBC 01771</strain>
    </source>
</reference>
<protein>
    <submittedName>
        <fullName evidence="1">Uncharacterized protein</fullName>
    </submittedName>
</protein>